<organism evidence="1 2">
    <name type="scientific">Arabis nemorensis</name>
    <dbReference type="NCBI Taxonomy" id="586526"/>
    <lineage>
        <taxon>Eukaryota</taxon>
        <taxon>Viridiplantae</taxon>
        <taxon>Streptophyta</taxon>
        <taxon>Embryophyta</taxon>
        <taxon>Tracheophyta</taxon>
        <taxon>Spermatophyta</taxon>
        <taxon>Magnoliopsida</taxon>
        <taxon>eudicotyledons</taxon>
        <taxon>Gunneridae</taxon>
        <taxon>Pentapetalae</taxon>
        <taxon>rosids</taxon>
        <taxon>malvids</taxon>
        <taxon>Brassicales</taxon>
        <taxon>Brassicaceae</taxon>
        <taxon>Arabideae</taxon>
        <taxon>Arabis</taxon>
    </lineage>
</organism>
<protein>
    <submittedName>
        <fullName evidence="1">Uncharacterized protein</fullName>
    </submittedName>
</protein>
<sequence length="121" mass="13985">MFRDEDEAQSLARDTSFWDINKWARLFETGFLDVDIHIIIAEGMVRVMNCFMLEMGSSHFVIQNPKQKYVEPIRKTNEQSGGNDAKSQFIEEATEANVITESAKRVLEKRKNQSLLLEIES</sequence>
<gene>
    <name evidence="1" type="ORF">ANE_LOCUS4361</name>
</gene>
<evidence type="ECO:0000313" key="1">
    <source>
        <dbReference type="EMBL" id="VVA93916.1"/>
    </source>
</evidence>
<accession>A0A565AWW0</accession>
<name>A0A565AWW0_9BRAS</name>
<reference evidence="1" key="1">
    <citation type="submission" date="2019-07" db="EMBL/GenBank/DDBJ databases">
        <authorList>
            <person name="Dittberner H."/>
        </authorList>
    </citation>
    <scope>NUCLEOTIDE SEQUENCE [LARGE SCALE GENOMIC DNA]</scope>
</reference>
<dbReference type="EMBL" id="CABITT030000002">
    <property type="protein sequence ID" value="VVA93916.1"/>
    <property type="molecule type" value="Genomic_DNA"/>
</dbReference>
<evidence type="ECO:0000313" key="2">
    <source>
        <dbReference type="Proteomes" id="UP000489600"/>
    </source>
</evidence>
<proteinExistence type="predicted"/>
<comment type="caution">
    <text evidence="1">The sequence shown here is derived from an EMBL/GenBank/DDBJ whole genome shotgun (WGS) entry which is preliminary data.</text>
</comment>
<dbReference type="Proteomes" id="UP000489600">
    <property type="component" value="Unassembled WGS sequence"/>
</dbReference>
<dbReference type="AlphaFoldDB" id="A0A565AWW0"/>
<keyword evidence="2" id="KW-1185">Reference proteome</keyword>